<feature type="domain" description="Cryptic loci regulator 2 C-terminal" evidence="2">
    <location>
        <begin position="388"/>
        <end position="517"/>
    </location>
</feature>
<feature type="domain" description="Cryptic loci regulator 2 N-terminal" evidence="3">
    <location>
        <begin position="86"/>
        <end position="168"/>
    </location>
</feature>
<dbReference type="GO" id="GO:0033553">
    <property type="term" value="C:rDNA heterochromatin"/>
    <property type="evidence" value="ECO:0007669"/>
    <property type="project" value="TreeGrafter"/>
</dbReference>
<dbReference type="InterPro" id="IPR031915">
    <property type="entry name" value="Clr2_N"/>
</dbReference>
<dbReference type="PANTHER" id="PTHR38046">
    <property type="entry name" value="CRYPTIC LOCI REGULATOR 2"/>
    <property type="match status" value="1"/>
</dbReference>
<dbReference type="EMBL" id="ML995819">
    <property type="protein sequence ID" value="KAF2771470.1"/>
    <property type="molecule type" value="Genomic_DNA"/>
</dbReference>
<protein>
    <recommendedName>
        <fullName evidence="6">Cryptic loci regulator 2 N-terminal domain-containing protein</fullName>
    </recommendedName>
</protein>
<dbReference type="Pfam" id="PF16761">
    <property type="entry name" value="Clr2_transil"/>
    <property type="match status" value="1"/>
</dbReference>
<evidence type="ECO:0000313" key="5">
    <source>
        <dbReference type="Proteomes" id="UP000799436"/>
    </source>
</evidence>
<dbReference type="InterPro" id="IPR038986">
    <property type="entry name" value="Clr2"/>
</dbReference>
<keyword evidence="5" id="KW-1185">Reference proteome</keyword>
<feature type="region of interest" description="Disordered" evidence="1">
    <location>
        <begin position="578"/>
        <end position="609"/>
    </location>
</feature>
<dbReference type="PANTHER" id="PTHR38046:SF1">
    <property type="entry name" value="CRYPTIC LOCI REGULATOR 2"/>
    <property type="match status" value="1"/>
</dbReference>
<feature type="compositionally biased region" description="Basic and acidic residues" evidence="1">
    <location>
        <begin position="182"/>
        <end position="194"/>
    </location>
</feature>
<dbReference type="GO" id="GO:0070824">
    <property type="term" value="C:SHREC complex"/>
    <property type="evidence" value="ECO:0007669"/>
    <property type="project" value="InterPro"/>
</dbReference>
<dbReference type="OrthoDB" id="2421327at2759"/>
<sequence>MGVFYPLYVRRSDGKLETTGKGKRGEKNTPTDEQLDQRPDRNGVSDFYREVGPDEVKSLDWRRKLGGMLARELSWRDKTGQDTGCMLVNFPEGYRLYEHVKRTEKDGKTQVKSKTHAAAGNDRQDAYLYGHPAGRKKRFRSPVEFFPHLLWLATDESGDPDNCSCKICSPEELENAIPGAKAKTDRIVKQDPETRPFVNQTTPSASRQPNAQALRPNQEPAASASRPKAPLVPTALPPKKSNDQIVDSQYNSFMYRPGELVWFQNGQAWGLGIVTKRWARPGRHHHYIVQPLSHPWEYPAPVTKSSNQEMRPWLAWSVPRFTANGLNSLADPPRYETADWQGMMQKRYGNGNMVVDASILAAKSIDSSYTLVGLNRTGQPESGIDDKHYDAIFLGAEKIWTGDPIRLNVGGPAGTEIMVVHDILERRRTSAMVQQILQQQCLLVGDIYSLATVQHTNPNLPSPAAPNNNPHLPLRLTEDLGQRNSKSIPVRGLASYWKLVAARVTVDIKEVKGRWYEATVLLPLLMPDQYNEAARKGEVGEASLWMNSRGDCLNSNRASNLPKVEKVILRKDTRKDALGKAVPPSTQIEDGVEPPTPGNLDPALTAGDDSEIMEIDPRFDTADRGEQSVAGGDGGLDEFMNLDADAGMEGFGQEFGEQMF</sequence>
<dbReference type="GO" id="GO:0030466">
    <property type="term" value="P:silent mating-type cassette heterochromatin formation"/>
    <property type="evidence" value="ECO:0007669"/>
    <property type="project" value="TreeGrafter"/>
</dbReference>
<evidence type="ECO:0000259" key="3">
    <source>
        <dbReference type="Pfam" id="PF16761"/>
    </source>
</evidence>
<reference evidence="4" key="1">
    <citation type="journal article" date="2020" name="Stud. Mycol.">
        <title>101 Dothideomycetes genomes: a test case for predicting lifestyles and emergence of pathogens.</title>
        <authorList>
            <person name="Haridas S."/>
            <person name="Albert R."/>
            <person name="Binder M."/>
            <person name="Bloem J."/>
            <person name="Labutti K."/>
            <person name="Salamov A."/>
            <person name="Andreopoulos B."/>
            <person name="Baker S."/>
            <person name="Barry K."/>
            <person name="Bills G."/>
            <person name="Bluhm B."/>
            <person name="Cannon C."/>
            <person name="Castanera R."/>
            <person name="Culley D."/>
            <person name="Daum C."/>
            <person name="Ezra D."/>
            <person name="Gonzalez J."/>
            <person name="Henrissat B."/>
            <person name="Kuo A."/>
            <person name="Liang C."/>
            <person name="Lipzen A."/>
            <person name="Lutzoni F."/>
            <person name="Magnuson J."/>
            <person name="Mondo S."/>
            <person name="Nolan M."/>
            <person name="Ohm R."/>
            <person name="Pangilinan J."/>
            <person name="Park H.-J."/>
            <person name="Ramirez L."/>
            <person name="Alfaro M."/>
            <person name="Sun H."/>
            <person name="Tritt A."/>
            <person name="Yoshinaga Y."/>
            <person name="Zwiers L.-H."/>
            <person name="Turgeon B."/>
            <person name="Goodwin S."/>
            <person name="Spatafora J."/>
            <person name="Crous P."/>
            <person name="Grigoriev I."/>
        </authorList>
    </citation>
    <scope>NUCLEOTIDE SEQUENCE</scope>
    <source>
        <strain evidence="4">CBS 116005</strain>
    </source>
</reference>
<feature type="region of interest" description="Disordered" evidence="1">
    <location>
        <begin position="178"/>
        <end position="243"/>
    </location>
</feature>
<evidence type="ECO:0000256" key="1">
    <source>
        <dbReference type="SAM" id="MobiDB-lite"/>
    </source>
</evidence>
<proteinExistence type="predicted"/>
<gene>
    <name evidence="4" type="ORF">EJ03DRAFT_325521</name>
</gene>
<feature type="region of interest" description="Disordered" evidence="1">
    <location>
        <begin position="15"/>
        <end position="46"/>
    </location>
</feature>
<accession>A0A6G1LFS3</accession>
<dbReference type="GO" id="GO:0031934">
    <property type="term" value="C:mating-type region heterochromatin"/>
    <property type="evidence" value="ECO:0007669"/>
    <property type="project" value="TreeGrafter"/>
</dbReference>
<dbReference type="Proteomes" id="UP000799436">
    <property type="component" value="Unassembled WGS sequence"/>
</dbReference>
<evidence type="ECO:0008006" key="6">
    <source>
        <dbReference type="Google" id="ProtNLM"/>
    </source>
</evidence>
<evidence type="ECO:0000313" key="4">
    <source>
        <dbReference type="EMBL" id="KAF2771470.1"/>
    </source>
</evidence>
<name>A0A6G1LFS3_9PEZI</name>
<dbReference type="AlphaFoldDB" id="A0A6G1LFS3"/>
<dbReference type="Pfam" id="PF10383">
    <property type="entry name" value="Clr2"/>
    <property type="match status" value="1"/>
</dbReference>
<feature type="compositionally biased region" description="Polar residues" evidence="1">
    <location>
        <begin position="197"/>
        <end position="211"/>
    </location>
</feature>
<organism evidence="4 5">
    <name type="scientific">Teratosphaeria nubilosa</name>
    <dbReference type="NCBI Taxonomy" id="161662"/>
    <lineage>
        <taxon>Eukaryota</taxon>
        <taxon>Fungi</taxon>
        <taxon>Dikarya</taxon>
        <taxon>Ascomycota</taxon>
        <taxon>Pezizomycotina</taxon>
        <taxon>Dothideomycetes</taxon>
        <taxon>Dothideomycetidae</taxon>
        <taxon>Mycosphaerellales</taxon>
        <taxon>Teratosphaeriaceae</taxon>
        <taxon>Teratosphaeria</taxon>
    </lineage>
</organism>
<evidence type="ECO:0000259" key="2">
    <source>
        <dbReference type="Pfam" id="PF10383"/>
    </source>
</evidence>
<dbReference type="InterPro" id="IPR018839">
    <property type="entry name" value="Tscrpt-silencing_Clr2_C"/>
</dbReference>